<gene>
    <name evidence="1" type="ORF">HKB21_02430</name>
</gene>
<protein>
    <submittedName>
        <fullName evidence="1">Uncharacterized protein</fullName>
    </submittedName>
</protein>
<proteinExistence type="predicted"/>
<comment type="caution">
    <text evidence="1">The sequence shown here is derived from an EMBL/GenBank/DDBJ whole genome shotgun (WGS) entry which is preliminary data.</text>
</comment>
<reference evidence="1 2" key="1">
    <citation type="submission" date="2020-04" db="EMBL/GenBank/DDBJ databases">
        <title>Whole-genome sequencing of Vibrio spp. from China reveals different genetic environments of blaCTX-M-14 among diverse lineages.</title>
        <authorList>
            <person name="Zheng Z."/>
            <person name="Ye L."/>
            <person name="Chen S."/>
        </authorList>
    </citation>
    <scope>NUCLEOTIDE SEQUENCE [LARGE SCALE GENOMIC DNA]</scope>
    <source>
        <strain evidence="1 2">Vb0574</strain>
    </source>
</reference>
<dbReference type="Proteomes" id="UP000555836">
    <property type="component" value="Unassembled WGS sequence"/>
</dbReference>
<dbReference type="EMBL" id="JABCLD010000333">
    <property type="protein sequence ID" value="NMU24477.1"/>
    <property type="molecule type" value="Genomic_DNA"/>
</dbReference>
<dbReference type="RefSeq" id="WP_042775695.1">
    <property type="nucleotide sequence ID" value="NZ_AP014859.1"/>
</dbReference>
<evidence type="ECO:0000313" key="2">
    <source>
        <dbReference type="Proteomes" id="UP000555836"/>
    </source>
</evidence>
<evidence type="ECO:0000313" key="1">
    <source>
        <dbReference type="EMBL" id="NMU24477.1"/>
    </source>
</evidence>
<name>A0A7Y0S1D4_VIBPH</name>
<dbReference type="AlphaFoldDB" id="A0A7Y0S1D4"/>
<sequence length="98" mass="10777">MIGFRDPAVLSAEKAQADHCCGNSEDNSVLSVSSSGDCSPIVLTGVMSRELDVARSVLVLDVLAQSFWFLCFIFKQRTLQVINTFLHSTDKKDKSLTH</sequence>
<accession>A0A7Y0S1D4</accession>
<organism evidence="1 2">
    <name type="scientific">Vibrio parahaemolyticus</name>
    <dbReference type="NCBI Taxonomy" id="670"/>
    <lineage>
        <taxon>Bacteria</taxon>
        <taxon>Pseudomonadati</taxon>
        <taxon>Pseudomonadota</taxon>
        <taxon>Gammaproteobacteria</taxon>
        <taxon>Vibrionales</taxon>
        <taxon>Vibrionaceae</taxon>
        <taxon>Vibrio</taxon>
    </lineage>
</organism>